<evidence type="ECO:0000256" key="1">
    <source>
        <dbReference type="SAM" id="MobiDB-lite"/>
    </source>
</evidence>
<feature type="transmembrane region" description="Helical" evidence="2">
    <location>
        <begin position="267"/>
        <end position="291"/>
    </location>
</feature>
<evidence type="ECO:0000256" key="2">
    <source>
        <dbReference type="SAM" id="Phobius"/>
    </source>
</evidence>
<reference evidence="3 4" key="1">
    <citation type="journal article" date="2015" name="Fungal Genet. Biol.">
        <title>Evolution of novel wood decay mechanisms in Agaricales revealed by the genome sequences of Fistulina hepatica and Cylindrobasidium torrendii.</title>
        <authorList>
            <person name="Floudas D."/>
            <person name="Held B.W."/>
            <person name="Riley R."/>
            <person name="Nagy L.G."/>
            <person name="Koehler G."/>
            <person name="Ransdell A.S."/>
            <person name="Younus H."/>
            <person name="Chow J."/>
            <person name="Chiniquy J."/>
            <person name="Lipzen A."/>
            <person name="Tritt A."/>
            <person name="Sun H."/>
            <person name="Haridas S."/>
            <person name="LaButti K."/>
            <person name="Ohm R.A."/>
            <person name="Kues U."/>
            <person name="Blanchette R.A."/>
            <person name="Grigoriev I.V."/>
            <person name="Minto R.E."/>
            <person name="Hibbett D.S."/>
        </authorList>
    </citation>
    <scope>NUCLEOTIDE SEQUENCE [LARGE SCALE GENOMIC DNA]</scope>
    <source>
        <strain evidence="3 4">ATCC 64428</strain>
    </source>
</reference>
<keyword evidence="4" id="KW-1185">Reference proteome</keyword>
<dbReference type="Proteomes" id="UP000054144">
    <property type="component" value="Unassembled WGS sequence"/>
</dbReference>
<accession>A0A0D7A4D7</accession>
<evidence type="ECO:0000313" key="4">
    <source>
        <dbReference type="Proteomes" id="UP000054144"/>
    </source>
</evidence>
<dbReference type="AlphaFoldDB" id="A0A0D7A4D7"/>
<gene>
    <name evidence="3" type="ORF">FISHEDRAFT_77176</name>
</gene>
<sequence length="453" mass="47755">MAATPSQNEPWPRQTQHPAVPDADVADIHHADHGLRRKRKRLVDYSDVHSHASSSLYPRDTIYQETLVEEAMQDCIDVGNNVYSCYPTSDTTFPQHDYASFVWNSRSPVFTQTDLVNIYLFNGDTLDELLAWYNVTNPTGTAGLLRTQVNDTWWGTSGDLWDGTNLTYPYYFIITRNDATLDGTQSTLSMFSAVQTTYADSVLSSMESTSAAAAASRSSASAASAASASSASAAAASLTATPSTTSGSTSDTGSVQSSSSTNGFPDWAIAVIVILGFFALAASCILVFLILRRARRREYNRNSMGSSDPMMAHADLGGNEAVSPIVAAAAAGAGADAIVGGRAATSSEHDRAGAGSVAHDGDSSLSRSGSAAEGGLFSGADAAIIADAFRKTLRKWDMASPAEEGESPDSAKAPEQEILSQELAEEGRDIRSVGSSRGVRVETSGDTATDEAH</sequence>
<feature type="region of interest" description="Disordered" evidence="1">
    <location>
        <begin position="1"/>
        <end position="22"/>
    </location>
</feature>
<name>A0A0D7A4D7_9AGAR</name>
<organism evidence="3 4">
    <name type="scientific">Fistulina hepatica ATCC 64428</name>
    <dbReference type="NCBI Taxonomy" id="1128425"/>
    <lineage>
        <taxon>Eukaryota</taxon>
        <taxon>Fungi</taxon>
        <taxon>Dikarya</taxon>
        <taxon>Basidiomycota</taxon>
        <taxon>Agaricomycotina</taxon>
        <taxon>Agaricomycetes</taxon>
        <taxon>Agaricomycetidae</taxon>
        <taxon>Agaricales</taxon>
        <taxon>Fistulinaceae</taxon>
        <taxon>Fistulina</taxon>
    </lineage>
</organism>
<dbReference type="EMBL" id="KN882065">
    <property type="protein sequence ID" value="KIY44766.1"/>
    <property type="molecule type" value="Genomic_DNA"/>
</dbReference>
<keyword evidence="2" id="KW-1133">Transmembrane helix</keyword>
<feature type="region of interest" description="Disordered" evidence="1">
    <location>
        <begin position="342"/>
        <end position="371"/>
    </location>
</feature>
<protein>
    <submittedName>
        <fullName evidence="3">Uncharacterized protein</fullName>
    </submittedName>
</protein>
<feature type="region of interest" description="Disordered" evidence="1">
    <location>
        <begin position="240"/>
        <end position="260"/>
    </location>
</feature>
<feature type="compositionally biased region" description="Polar residues" evidence="1">
    <location>
        <begin position="1"/>
        <end position="16"/>
    </location>
</feature>
<evidence type="ECO:0000313" key="3">
    <source>
        <dbReference type="EMBL" id="KIY44766.1"/>
    </source>
</evidence>
<feature type="region of interest" description="Disordered" evidence="1">
    <location>
        <begin position="399"/>
        <end position="453"/>
    </location>
</feature>
<proteinExistence type="predicted"/>
<keyword evidence="2" id="KW-0472">Membrane</keyword>
<keyword evidence="2" id="KW-0812">Transmembrane</keyword>
<dbReference type="OrthoDB" id="2278929at2759"/>